<dbReference type="OrthoDB" id="10249612at2759"/>
<reference evidence="8" key="3">
    <citation type="submission" date="2022-06" db="UniProtKB">
        <authorList>
            <consortium name="EnsemblMetazoa"/>
        </authorList>
    </citation>
    <scope>IDENTIFICATION</scope>
</reference>
<proteinExistence type="evidence at transcript level"/>
<evidence type="ECO:0000256" key="6">
    <source>
        <dbReference type="PIRSR" id="PIRSR607702-2"/>
    </source>
</evidence>
<dbReference type="EMBL" id="AK340913">
    <property type="protein sequence ID" value="BAH71424.1"/>
    <property type="molecule type" value="mRNA"/>
</dbReference>
<reference evidence="7" key="1">
    <citation type="submission" date="2009-06" db="EMBL/GenBank/DDBJ databases">
        <title>A full-length cDNA resource of the pea aphid, Acyrthosiphon pisum.</title>
        <authorList>
            <person name="Shigenobu S."/>
            <person name="Nakabachi A."/>
            <person name="Richards S."/>
        </authorList>
    </citation>
    <scope>NUCLEOTIDE SEQUENCE</scope>
    <source>
        <strain evidence="7">LSR1</strain>
        <tissue evidence="7">Whole body</tissue>
    </source>
</reference>
<dbReference type="Proteomes" id="UP000007819">
    <property type="component" value="Chromosome A3"/>
</dbReference>
<keyword evidence="4" id="KW-0726">Sexual differentiation</keyword>
<feature type="binding site" evidence="6">
    <location>
        <position position="21"/>
    </location>
    <ligand>
        <name>substrate</name>
    </ligand>
</feature>
<dbReference type="GO" id="GO:0005829">
    <property type="term" value="C:cytosol"/>
    <property type="evidence" value="ECO:0007669"/>
    <property type="project" value="TreeGrafter"/>
</dbReference>
<dbReference type="Gene3D" id="3.50.20.20">
    <property type="entry name" value="Janus/Ocnus"/>
    <property type="match status" value="1"/>
</dbReference>
<reference evidence="9" key="2">
    <citation type="submission" date="2010-06" db="EMBL/GenBank/DDBJ databases">
        <authorList>
            <person name="Jiang H."/>
            <person name="Abraham K."/>
            <person name="Ali S."/>
            <person name="Alsbrooks S.L."/>
            <person name="Anim B.N."/>
            <person name="Anosike U.S."/>
            <person name="Attaway T."/>
            <person name="Bandaranaike D.P."/>
            <person name="Battles P.K."/>
            <person name="Bell S.N."/>
            <person name="Bell A.V."/>
            <person name="Beltran B."/>
            <person name="Bickham C."/>
            <person name="Bustamante Y."/>
            <person name="Caleb T."/>
            <person name="Canada A."/>
            <person name="Cardenas V."/>
            <person name="Carter K."/>
            <person name="Chacko J."/>
            <person name="Chandrabose M.N."/>
            <person name="Chavez D."/>
            <person name="Chavez A."/>
            <person name="Chen L."/>
            <person name="Chu H.-S."/>
            <person name="Claassen K.J."/>
            <person name="Cockrell R."/>
            <person name="Collins M."/>
            <person name="Cooper J.A."/>
            <person name="Cree A."/>
            <person name="Curry S.M."/>
            <person name="Da Y."/>
            <person name="Dao M.D."/>
            <person name="Das B."/>
            <person name="Davila M.-L."/>
            <person name="Davy-Carroll L."/>
            <person name="Denson S."/>
            <person name="Dinh H."/>
            <person name="Ebong V.E."/>
            <person name="Edwards J.R."/>
            <person name="Egan A."/>
            <person name="El-Daye J."/>
            <person name="Escobedo L."/>
            <person name="Fernandez S."/>
            <person name="Fernando P.R."/>
            <person name="Flagg N."/>
            <person name="Forbes L.D."/>
            <person name="Fowler R.G."/>
            <person name="Fu Q."/>
            <person name="Gabisi R.A."/>
            <person name="Ganer J."/>
            <person name="Garbino Pronczuk A."/>
            <person name="Garcia R.M."/>
            <person name="Garner T."/>
            <person name="Garrett T.E."/>
            <person name="Gonzalez D.A."/>
            <person name="Hamid H."/>
            <person name="Hawkins E.S."/>
            <person name="Hirani K."/>
            <person name="Hogues M.E."/>
            <person name="Hollins B."/>
            <person name="Hsiao C.-H."/>
            <person name="Jabil R."/>
            <person name="James M.L."/>
            <person name="Jhangiani S.N."/>
            <person name="Johnson B."/>
            <person name="Johnson Q."/>
            <person name="Joshi V."/>
            <person name="Kalu J.B."/>
            <person name="Kam C."/>
            <person name="Kashfia A."/>
            <person name="Keebler J."/>
            <person name="Kisamo H."/>
            <person name="Kovar C.L."/>
            <person name="Lago L.A."/>
            <person name="Lai C.-Y."/>
            <person name="Laidlaw J."/>
            <person name="Lara F."/>
            <person name="Le T.-K."/>
            <person name="Lee S.L."/>
            <person name="Legall F.H."/>
            <person name="Lemon S.J."/>
            <person name="Lewis L.R."/>
            <person name="Li B."/>
            <person name="Liu Y."/>
            <person name="Liu Y.-S."/>
            <person name="Lopez J."/>
            <person name="Lozado R.J."/>
            <person name="Lu J."/>
            <person name="Madu R.C."/>
            <person name="Maheshwari M."/>
            <person name="Maheshwari R."/>
            <person name="Malloy K."/>
            <person name="Martinez E."/>
            <person name="Mathew T."/>
            <person name="Mercado I.C."/>
            <person name="Mercado C."/>
            <person name="Meyer B."/>
            <person name="Montgomery K."/>
            <person name="Morgan M.B."/>
            <person name="Munidasa M."/>
            <person name="Nazareth L.V."/>
            <person name="Nelson J."/>
            <person name="Ng B.M."/>
            <person name="Nguyen N.B."/>
            <person name="Nguyen P.Q."/>
            <person name="Nguyen T."/>
            <person name="Obregon M."/>
            <person name="Okwuonu G.O."/>
            <person name="Onwere C.G."/>
            <person name="Orozco G."/>
            <person name="Parra A."/>
            <person name="Patel S."/>
            <person name="Patil S."/>
            <person name="Perez A."/>
            <person name="Perez Y."/>
            <person name="Pham C."/>
            <person name="Primus E.L."/>
            <person name="Pu L.-L."/>
            <person name="Puazo M."/>
            <person name="Qin X."/>
            <person name="Quiroz J.B."/>
            <person name="Reese J."/>
            <person name="Richards S."/>
            <person name="Rives C.M."/>
            <person name="Robberts R."/>
            <person name="Ruiz S.J."/>
            <person name="Ruiz M.J."/>
            <person name="Santibanez J."/>
            <person name="Schneider B.W."/>
            <person name="Sisson I."/>
            <person name="Smith M."/>
            <person name="Sodergren E."/>
            <person name="Song X.-Z."/>
            <person name="Song B.B."/>
            <person name="Summersgill H."/>
            <person name="Thelus R."/>
            <person name="Thornton R.D."/>
            <person name="Trejos Z.Y."/>
            <person name="Usmani K."/>
            <person name="Vattathil S."/>
            <person name="Villasana D."/>
            <person name="Walker D.L."/>
            <person name="Wang S."/>
            <person name="Wang K."/>
            <person name="White C.S."/>
            <person name="Williams A.C."/>
            <person name="Williamson J."/>
            <person name="Wilson K."/>
            <person name="Woghiren I.O."/>
            <person name="Woodworth J.R."/>
            <person name="Worley K.C."/>
            <person name="Wright R.A."/>
            <person name="Wu W."/>
            <person name="Young L."/>
            <person name="Zhang L."/>
            <person name="Zhang J."/>
            <person name="Zhu Y."/>
            <person name="Muzny D.M."/>
            <person name="Weinstock G."/>
            <person name="Gibbs R.A."/>
        </authorList>
    </citation>
    <scope>NUCLEOTIDE SEQUENCE [LARGE SCALE GENOMIC DNA]</scope>
    <source>
        <strain evidence="9">LSR1</strain>
    </source>
</reference>
<dbReference type="InterPro" id="IPR038596">
    <property type="entry name" value="Janus_sf"/>
</dbReference>
<dbReference type="PhylomeDB" id="C4WU54"/>
<evidence type="ECO:0000256" key="1">
    <source>
        <dbReference type="ARBA" id="ARBA00002508"/>
    </source>
</evidence>
<dbReference type="GO" id="GO:0030154">
    <property type="term" value="P:cell differentiation"/>
    <property type="evidence" value="ECO:0007669"/>
    <property type="project" value="UniProtKB-KW"/>
</dbReference>
<sequence>MSSSALEKIPDVDIDDKGRYKYILIKVTDQNDSSNLSKYVVRGGQRFDFHADVYDNFKKCVKPDELNVTTRILGGGWLEHGEKSILVEGASVPAGENPHVRSRATNLLVRQIIQYGPADHSITANILKKAFPDFEISCNNTS</sequence>
<evidence type="ECO:0000313" key="8">
    <source>
        <dbReference type="EnsemblMetazoa" id="NP_001155830.1"/>
    </source>
</evidence>
<organism evidence="7">
    <name type="scientific">Acyrthosiphon pisum</name>
    <name type="common">Pea aphid</name>
    <dbReference type="NCBI Taxonomy" id="7029"/>
    <lineage>
        <taxon>Eukaryota</taxon>
        <taxon>Metazoa</taxon>
        <taxon>Ecdysozoa</taxon>
        <taxon>Arthropoda</taxon>
        <taxon>Hexapoda</taxon>
        <taxon>Insecta</taxon>
        <taxon>Pterygota</taxon>
        <taxon>Neoptera</taxon>
        <taxon>Paraneoptera</taxon>
        <taxon>Hemiptera</taxon>
        <taxon>Sternorrhyncha</taxon>
        <taxon>Aphidomorpha</taxon>
        <taxon>Aphidoidea</taxon>
        <taxon>Aphididae</taxon>
        <taxon>Macrosiphini</taxon>
        <taxon>Acyrthosiphon</taxon>
    </lineage>
</organism>
<keyword evidence="9" id="KW-1185">Reference proteome</keyword>
<accession>C4WU54</accession>
<comment type="function">
    <text evidence="1">JanA and janB regulate somatic sex differentiation.</text>
</comment>
<dbReference type="KEGG" id="api:100169489"/>
<evidence type="ECO:0000256" key="2">
    <source>
        <dbReference type="ARBA" id="ARBA00010971"/>
    </source>
</evidence>
<gene>
    <name evidence="7" type="primary">ACYPI010104</name>
    <name evidence="8" type="synonym">100169489</name>
</gene>
<dbReference type="AlphaFoldDB" id="C4WU54"/>
<protein>
    <submittedName>
        <fullName evidence="7">ACYPI010104 protein</fullName>
    </submittedName>
</protein>
<evidence type="ECO:0000256" key="3">
    <source>
        <dbReference type="ARBA" id="ARBA00022782"/>
    </source>
</evidence>
<dbReference type="PANTHER" id="PTHR12258">
    <property type="entry name" value="JANUS-A/JANUS-B"/>
    <property type="match status" value="1"/>
</dbReference>
<dbReference type="PANTHER" id="PTHR12258:SF5">
    <property type="entry name" value="BCDNA.GH02250-RELATED"/>
    <property type="match status" value="1"/>
</dbReference>
<dbReference type="GO" id="GO:0007548">
    <property type="term" value="P:sex differentiation"/>
    <property type="evidence" value="ECO:0007669"/>
    <property type="project" value="UniProtKB-KW"/>
</dbReference>
<name>C4WU54_ACYPI</name>
<keyword evidence="3" id="KW-0221">Differentiation</keyword>
<dbReference type="EnsemblMetazoa" id="NM_001162358.2">
    <property type="protein sequence ID" value="NP_001155830.1"/>
    <property type="gene ID" value="LOC100169489"/>
</dbReference>
<dbReference type="GO" id="GO:0101006">
    <property type="term" value="F:protein histidine phosphatase activity"/>
    <property type="evidence" value="ECO:0007669"/>
    <property type="project" value="TreeGrafter"/>
</dbReference>
<dbReference type="Pfam" id="PF05005">
    <property type="entry name" value="Ocnus"/>
    <property type="match status" value="1"/>
</dbReference>
<dbReference type="InterPro" id="IPR007702">
    <property type="entry name" value="Janus"/>
</dbReference>
<feature type="active site" description="Proton acceptor" evidence="5">
    <location>
        <position position="50"/>
    </location>
</feature>
<evidence type="ECO:0000313" key="7">
    <source>
        <dbReference type="EMBL" id="BAH71424.1"/>
    </source>
</evidence>
<evidence type="ECO:0000256" key="5">
    <source>
        <dbReference type="PIRSR" id="PIRSR607702-1"/>
    </source>
</evidence>
<dbReference type="SUPFAM" id="SSF143724">
    <property type="entry name" value="PHP14-like"/>
    <property type="match status" value="1"/>
</dbReference>
<evidence type="ECO:0000256" key="4">
    <source>
        <dbReference type="ARBA" id="ARBA00022928"/>
    </source>
</evidence>
<comment type="similarity">
    <text evidence="2">Belongs to the janus family.</text>
</comment>
<evidence type="ECO:0000313" key="9">
    <source>
        <dbReference type="Proteomes" id="UP000007819"/>
    </source>
</evidence>